<gene>
    <name evidence="3" type="ORF">SacglDRAFT_02062</name>
</gene>
<feature type="transmembrane region" description="Helical" evidence="1">
    <location>
        <begin position="50"/>
        <end position="69"/>
    </location>
</feature>
<dbReference type="Pfam" id="PF03703">
    <property type="entry name" value="bPH_2"/>
    <property type="match status" value="1"/>
</dbReference>
<dbReference type="PANTHER" id="PTHR34473:SF3">
    <property type="entry name" value="TRANSMEMBRANE PROTEIN-RELATED"/>
    <property type="match status" value="1"/>
</dbReference>
<sequence length="165" mass="18129">MPPTKPPRNRFHRATVQWWRTKVAGLFAAAVAVLVVCAVVPGVLKMGGPWLFGPTAVVAVLAVPAVILLPRWWFAVHRWEITDTAVHVRVGYFWQRWHVAPLSRIQTVDTVRGPLQRHFGLATLVVTTASAKGALKVEGLESSLAEELAEQLTRTTGATRPQPTS</sequence>
<name>I1D1Z4_9PSEU</name>
<feature type="transmembrane region" description="Helical" evidence="1">
    <location>
        <begin position="21"/>
        <end position="44"/>
    </location>
</feature>
<dbReference type="STRING" id="928724.SacglDRAFT_02062"/>
<keyword evidence="4" id="KW-1185">Reference proteome</keyword>
<feature type="domain" description="YdbS-like PH" evidence="2">
    <location>
        <begin position="74"/>
        <end position="152"/>
    </location>
</feature>
<dbReference type="HOGENOM" id="CLU_104197_4_0_11"/>
<keyword evidence="1" id="KW-0812">Transmembrane</keyword>
<organism evidence="3 4">
    <name type="scientific">Saccharomonospora glauca K62</name>
    <dbReference type="NCBI Taxonomy" id="928724"/>
    <lineage>
        <taxon>Bacteria</taxon>
        <taxon>Bacillati</taxon>
        <taxon>Actinomycetota</taxon>
        <taxon>Actinomycetes</taxon>
        <taxon>Pseudonocardiales</taxon>
        <taxon>Pseudonocardiaceae</taxon>
        <taxon>Saccharomonospora</taxon>
    </lineage>
</organism>
<evidence type="ECO:0000313" key="3">
    <source>
        <dbReference type="EMBL" id="EIE98968.1"/>
    </source>
</evidence>
<dbReference type="EMBL" id="CM001484">
    <property type="protein sequence ID" value="EIE98968.1"/>
    <property type="molecule type" value="Genomic_DNA"/>
</dbReference>
<keyword evidence="1" id="KW-1133">Transmembrane helix</keyword>
<protein>
    <recommendedName>
        <fullName evidence="2">YdbS-like PH domain-containing protein</fullName>
    </recommendedName>
</protein>
<keyword evidence="1" id="KW-0472">Membrane</keyword>
<reference evidence="3 4" key="1">
    <citation type="submission" date="2011-09" db="EMBL/GenBank/DDBJ databases">
        <authorList>
            <consortium name="US DOE Joint Genome Institute (JGI-PGF)"/>
            <person name="Lucas S."/>
            <person name="Han J."/>
            <person name="Lapidus A."/>
            <person name="Cheng J.-F."/>
            <person name="Goodwin L."/>
            <person name="Pitluck S."/>
            <person name="Peters L."/>
            <person name="Land M.L."/>
            <person name="Hauser L."/>
            <person name="Brambilla E."/>
            <person name="Klenk H.-P."/>
            <person name="Woyke T.J."/>
        </authorList>
    </citation>
    <scope>NUCLEOTIDE SEQUENCE [LARGE SCALE GENOMIC DNA]</scope>
    <source>
        <strain evidence="3 4">K62</strain>
    </source>
</reference>
<dbReference type="InterPro" id="IPR005182">
    <property type="entry name" value="YdbS-like_PH"/>
</dbReference>
<dbReference type="PANTHER" id="PTHR34473">
    <property type="entry name" value="UPF0699 TRANSMEMBRANE PROTEIN YDBS"/>
    <property type="match status" value="1"/>
</dbReference>
<dbReference type="RefSeq" id="WP_005464182.1">
    <property type="nucleotide sequence ID" value="NZ_CM001484.1"/>
</dbReference>
<dbReference type="Proteomes" id="UP000005087">
    <property type="component" value="Chromosome"/>
</dbReference>
<evidence type="ECO:0000256" key="1">
    <source>
        <dbReference type="SAM" id="Phobius"/>
    </source>
</evidence>
<dbReference type="eggNOG" id="COG3402">
    <property type="taxonomic scope" value="Bacteria"/>
</dbReference>
<evidence type="ECO:0000313" key="4">
    <source>
        <dbReference type="Proteomes" id="UP000005087"/>
    </source>
</evidence>
<proteinExistence type="predicted"/>
<reference evidence="4" key="2">
    <citation type="submission" date="2012-01" db="EMBL/GenBank/DDBJ databases">
        <title>Noncontiguous Finished sequence of chromosome of Saccharomonospora glauca K62.</title>
        <authorList>
            <consortium name="US DOE Joint Genome Institute"/>
            <person name="Lucas S."/>
            <person name="Han J."/>
            <person name="Lapidus A."/>
            <person name="Cheng J.-F."/>
            <person name="Goodwin L."/>
            <person name="Pitluck S."/>
            <person name="Peters L."/>
            <person name="Mikhailova N."/>
            <person name="Held B."/>
            <person name="Detter J.C."/>
            <person name="Han C."/>
            <person name="Tapia R."/>
            <person name="Land M."/>
            <person name="Hauser L."/>
            <person name="Kyrpides N."/>
            <person name="Ivanova N."/>
            <person name="Pagani I."/>
            <person name="Brambilla E.-M."/>
            <person name="Klenk H.-P."/>
            <person name="Woyke T."/>
        </authorList>
    </citation>
    <scope>NUCLEOTIDE SEQUENCE [LARGE SCALE GENOMIC DNA]</scope>
    <source>
        <strain evidence="4">K62</strain>
    </source>
</reference>
<accession>I1D1Z4</accession>
<dbReference type="OrthoDB" id="3730669at2"/>
<evidence type="ECO:0000259" key="2">
    <source>
        <dbReference type="Pfam" id="PF03703"/>
    </source>
</evidence>
<dbReference type="AlphaFoldDB" id="I1D1Z4"/>